<dbReference type="AlphaFoldDB" id="A0A2P7RZT7"/>
<dbReference type="Proteomes" id="UP000240653">
    <property type="component" value="Unassembled WGS sequence"/>
</dbReference>
<dbReference type="RefSeq" id="WP_106726909.1">
    <property type="nucleotide sequence ID" value="NZ_PXYL01000022.1"/>
</dbReference>
<keyword evidence="1" id="KW-0472">Membrane</keyword>
<name>A0A2P7RZT7_9HYPH</name>
<dbReference type="EMBL" id="PXYL01000022">
    <property type="protein sequence ID" value="PSJ55745.1"/>
    <property type="molecule type" value="Genomic_DNA"/>
</dbReference>
<keyword evidence="1" id="KW-0812">Transmembrane</keyword>
<protein>
    <submittedName>
        <fullName evidence="2">Uncharacterized protein</fullName>
    </submittedName>
</protein>
<accession>A0A2P7RZT7</accession>
<gene>
    <name evidence="2" type="ORF">C7I85_25995</name>
</gene>
<proteinExistence type="predicted"/>
<evidence type="ECO:0000313" key="2">
    <source>
        <dbReference type="EMBL" id="PSJ55745.1"/>
    </source>
</evidence>
<evidence type="ECO:0000313" key="3">
    <source>
        <dbReference type="Proteomes" id="UP000240653"/>
    </source>
</evidence>
<keyword evidence="1" id="KW-1133">Transmembrane helix</keyword>
<reference evidence="2 3" key="1">
    <citation type="submission" date="2018-03" db="EMBL/GenBank/DDBJ databases">
        <title>The draft genome of Mesorhizobium soli JCM 19897.</title>
        <authorList>
            <person name="Li L."/>
            <person name="Liu L."/>
            <person name="Liang L."/>
            <person name="Wang T."/>
            <person name="Zhang X."/>
        </authorList>
    </citation>
    <scope>NUCLEOTIDE SEQUENCE [LARGE SCALE GENOMIC DNA]</scope>
    <source>
        <strain evidence="2 3">JCM 19897</strain>
    </source>
</reference>
<feature type="transmembrane region" description="Helical" evidence="1">
    <location>
        <begin position="37"/>
        <end position="57"/>
    </location>
</feature>
<organism evidence="2 3">
    <name type="scientific">Pseudaminobacter soli</name>
    <name type="common">ex Li et al. 2025</name>
    <dbReference type="NCBI Taxonomy" id="1295366"/>
    <lineage>
        <taxon>Bacteria</taxon>
        <taxon>Pseudomonadati</taxon>
        <taxon>Pseudomonadota</taxon>
        <taxon>Alphaproteobacteria</taxon>
        <taxon>Hyphomicrobiales</taxon>
        <taxon>Phyllobacteriaceae</taxon>
        <taxon>Pseudaminobacter</taxon>
    </lineage>
</organism>
<comment type="caution">
    <text evidence="2">The sequence shown here is derived from an EMBL/GenBank/DDBJ whole genome shotgun (WGS) entry which is preliminary data.</text>
</comment>
<sequence>MKAGLQFVAAAGSVQVLSWLFGFADELTKFLVEHRDLTVLGIILYFGIYYICYDVTYRAEKLRYNERLKGTPLRRIPVSKTRNPNIVGAGKRRRDAV</sequence>
<evidence type="ECO:0000256" key="1">
    <source>
        <dbReference type="SAM" id="Phobius"/>
    </source>
</evidence>
<keyword evidence="3" id="KW-1185">Reference proteome</keyword>